<evidence type="ECO:0000313" key="4">
    <source>
        <dbReference type="EMBL" id="KAG6789782.1"/>
    </source>
</evidence>
<sequence length="335" mass="38056">MTTNFFMATTMLQQPLEKLLQECHPDCLIADMFLPWTTDAAAKFGIPRLVFHGISCFSLCASDCLNRYKPYKKVSSDSELFVVPELPGDIKFTSKQLPDYMKQNVETDFTRLIQKVRESSLKSYGIVVNSFYELESDYANFFKELGRKAWHIGPVSLCNREFEDKAQRGKEASVDEHECLKWLDSKKPNSVVYICFGTVANFSDSQLKEIAIALEASGQQFIWVVRKDKKAKDKEEWLPEGFEKRMETKGLILVTDVLKIGVAVGVQQWVRVYGDKITSGAVEKAVTRIMTGEEAKEMRSRVEALGGMAKRAIEEDGSSYSNLNALIEELRGRRH</sequence>
<dbReference type="InterPro" id="IPR002213">
    <property type="entry name" value="UDP_glucos_trans"/>
</dbReference>
<dbReference type="Proteomes" id="UP000886885">
    <property type="component" value="Chromosome 1D"/>
</dbReference>
<dbReference type="AlphaFoldDB" id="A0A8X8ANA6"/>
<dbReference type="PANTHER" id="PTHR48047:SF45">
    <property type="entry name" value="SCOPOLETIN GLUCOSYLTRANSFERASE-LIKE"/>
    <property type="match status" value="1"/>
</dbReference>
<organism evidence="4 5">
    <name type="scientific">Populus tomentosa</name>
    <name type="common">Chinese white poplar</name>
    <dbReference type="NCBI Taxonomy" id="118781"/>
    <lineage>
        <taxon>Eukaryota</taxon>
        <taxon>Viridiplantae</taxon>
        <taxon>Streptophyta</taxon>
        <taxon>Embryophyta</taxon>
        <taxon>Tracheophyta</taxon>
        <taxon>Spermatophyta</taxon>
        <taxon>Magnoliopsida</taxon>
        <taxon>eudicotyledons</taxon>
        <taxon>Gunneridae</taxon>
        <taxon>Pentapetalae</taxon>
        <taxon>rosids</taxon>
        <taxon>fabids</taxon>
        <taxon>Malpighiales</taxon>
        <taxon>Salicaceae</taxon>
        <taxon>Saliceae</taxon>
        <taxon>Populus</taxon>
    </lineage>
</organism>
<dbReference type="EMBL" id="JAAWWB010000002">
    <property type="protein sequence ID" value="KAG6789782.1"/>
    <property type="molecule type" value="Genomic_DNA"/>
</dbReference>
<dbReference type="GO" id="GO:0035251">
    <property type="term" value="F:UDP-glucosyltransferase activity"/>
    <property type="evidence" value="ECO:0007669"/>
    <property type="project" value="UniProtKB-ARBA"/>
</dbReference>
<dbReference type="PANTHER" id="PTHR48047">
    <property type="entry name" value="GLYCOSYLTRANSFERASE"/>
    <property type="match status" value="1"/>
</dbReference>
<evidence type="ECO:0000256" key="1">
    <source>
        <dbReference type="ARBA" id="ARBA00009995"/>
    </source>
</evidence>
<keyword evidence="2" id="KW-0328">Glycosyltransferase</keyword>
<evidence type="ECO:0000256" key="3">
    <source>
        <dbReference type="ARBA" id="ARBA00022679"/>
    </source>
</evidence>
<evidence type="ECO:0000313" key="5">
    <source>
        <dbReference type="Proteomes" id="UP000886885"/>
    </source>
</evidence>
<keyword evidence="5" id="KW-1185">Reference proteome</keyword>
<name>A0A8X8ANA6_POPTO</name>
<evidence type="ECO:0000256" key="2">
    <source>
        <dbReference type="ARBA" id="ARBA00022676"/>
    </source>
</evidence>
<dbReference type="Pfam" id="PF00201">
    <property type="entry name" value="UDPGT"/>
    <property type="match status" value="1"/>
</dbReference>
<comment type="caution">
    <text evidence="4">The sequence shown here is derived from an EMBL/GenBank/DDBJ whole genome shotgun (WGS) entry which is preliminary data.</text>
</comment>
<gene>
    <name evidence="4" type="ORF">POTOM_005906</name>
</gene>
<dbReference type="OrthoDB" id="5835829at2759"/>
<accession>A0A8X8ANA6</accession>
<protein>
    <submittedName>
        <fullName evidence="4">Uncharacterized protein</fullName>
    </submittedName>
</protein>
<reference evidence="4" key="1">
    <citation type="journal article" date="2020" name="bioRxiv">
        <title>Hybrid origin of Populus tomentosa Carr. identified through genome sequencing and phylogenomic analysis.</title>
        <authorList>
            <person name="An X."/>
            <person name="Gao K."/>
            <person name="Chen Z."/>
            <person name="Li J."/>
            <person name="Yang X."/>
            <person name="Yang X."/>
            <person name="Zhou J."/>
            <person name="Guo T."/>
            <person name="Zhao T."/>
            <person name="Huang S."/>
            <person name="Miao D."/>
            <person name="Khan W.U."/>
            <person name="Rao P."/>
            <person name="Ye M."/>
            <person name="Lei B."/>
            <person name="Liao W."/>
            <person name="Wang J."/>
            <person name="Ji L."/>
            <person name="Li Y."/>
            <person name="Guo B."/>
            <person name="Mustafa N.S."/>
            <person name="Li S."/>
            <person name="Yun Q."/>
            <person name="Keller S.R."/>
            <person name="Mao J."/>
            <person name="Zhang R."/>
            <person name="Strauss S.H."/>
        </authorList>
    </citation>
    <scope>NUCLEOTIDE SEQUENCE</scope>
    <source>
        <strain evidence="4">GM15</strain>
        <tissue evidence="4">Leaf</tissue>
    </source>
</reference>
<comment type="similarity">
    <text evidence="1">Belongs to the UDP-glycosyltransferase family.</text>
</comment>
<proteinExistence type="inferred from homology"/>
<dbReference type="CDD" id="cd03784">
    <property type="entry name" value="GT1_Gtf-like"/>
    <property type="match status" value="1"/>
</dbReference>
<keyword evidence="3" id="KW-0808">Transferase</keyword>